<dbReference type="Proteomes" id="UP001299068">
    <property type="component" value="Unassembled WGS sequence"/>
</dbReference>
<dbReference type="PROSITE" id="PS51257">
    <property type="entry name" value="PROKAR_LIPOPROTEIN"/>
    <property type="match status" value="1"/>
</dbReference>
<dbReference type="RefSeq" id="WP_221860692.1">
    <property type="nucleotide sequence ID" value="NZ_JAIKTU010000005.1"/>
</dbReference>
<organism evidence="1 2">
    <name type="scientific">Clostridium sardiniense</name>
    <name type="common">Clostridium absonum</name>
    <dbReference type="NCBI Taxonomy" id="29369"/>
    <lineage>
        <taxon>Bacteria</taxon>
        <taxon>Bacillati</taxon>
        <taxon>Bacillota</taxon>
        <taxon>Clostridia</taxon>
        <taxon>Eubacteriales</taxon>
        <taxon>Clostridiaceae</taxon>
        <taxon>Clostridium</taxon>
    </lineage>
</organism>
<comment type="caution">
    <text evidence="1">The sequence shown here is derived from an EMBL/GenBank/DDBJ whole genome shotgun (WGS) entry which is preliminary data.</text>
</comment>
<dbReference type="EMBL" id="JAIKTU010000005">
    <property type="protein sequence ID" value="MBY0755424.1"/>
    <property type="molecule type" value="Genomic_DNA"/>
</dbReference>
<evidence type="ECO:0008006" key="3">
    <source>
        <dbReference type="Google" id="ProtNLM"/>
    </source>
</evidence>
<evidence type="ECO:0000313" key="2">
    <source>
        <dbReference type="Proteomes" id="UP001299068"/>
    </source>
</evidence>
<proteinExistence type="predicted"/>
<reference evidence="1 2" key="1">
    <citation type="journal article" date="2021" name="Cell Host Microbe">
        <title>in vivo commensal control of Clostridioides difficile virulence.</title>
        <authorList>
            <person name="Girinathan B.P."/>
            <person name="Dibenedetto N."/>
            <person name="Worley J.N."/>
            <person name="Peltier J."/>
            <person name="Arrieta-Ortiz M.L."/>
            <person name="Rupa Christinal Immanuel S."/>
            <person name="Lavin R."/>
            <person name="Delaney M.L."/>
            <person name="Cummins C."/>
            <person name="Hoffmann M."/>
            <person name="Luo Y."/>
            <person name="Gonzalez-Escalona N."/>
            <person name="Allard M."/>
            <person name="Onderdonk A.B."/>
            <person name="Gerber G.K."/>
            <person name="Sonenshein A.L."/>
            <person name="Baliga N."/>
            <person name="Dupuy B."/>
            <person name="Bry L."/>
        </authorList>
    </citation>
    <scope>NUCLEOTIDE SEQUENCE [LARGE SCALE GENOMIC DNA]</scope>
    <source>
        <strain evidence="1 2">DSM 599</strain>
    </source>
</reference>
<accession>A0ABS7KX88</accession>
<sequence length="231" mass="26447">MKKRKIVFLMSCVMGVSIIFSGCSKEKTIVLDQKVQESKEIGDSINEKIINLDVEVNQLFIPLYLEGDKIYGTFGLSQGTFGGEGTKEYPVYGIFKKNLYALDTKGNLEESNKVPLNYTWGINVNAEGVSAFMFKENPNDIYYYNNETNEKKKLGGYTEEWNDKIDENRVSEYEGRGIYDTKCQIIEGNSDYAYIVENEEKSDEVGEDKLLKLEIININDNKKYIYKGKDV</sequence>
<evidence type="ECO:0000313" key="1">
    <source>
        <dbReference type="EMBL" id="MBY0755424.1"/>
    </source>
</evidence>
<name>A0ABS7KX88_CLOSR</name>
<keyword evidence="2" id="KW-1185">Reference proteome</keyword>
<gene>
    <name evidence="1" type="ORF">K5V21_08135</name>
</gene>
<protein>
    <recommendedName>
        <fullName evidence="3">Lipoprotein</fullName>
    </recommendedName>
</protein>